<evidence type="ECO:0000256" key="4">
    <source>
        <dbReference type="ARBA" id="ARBA00022827"/>
    </source>
</evidence>
<dbReference type="InterPro" id="IPR013786">
    <property type="entry name" value="AcylCoA_DH/ox_N"/>
</dbReference>
<evidence type="ECO:0000256" key="7">
    <source>
        <dbReference type="ARBA" id="ARBA00023128"/>
    </source>
</evidence>
<dbReference type="Pfam" id="PF02771">
    <property type="entry name" value="Acyl-CoA_dh_N"/>
    <property type="match status" value="1"/>
</dbReference>
<dbReference type="SUPFAM" id="SSF56645">
    <property type="entry name" value="Acyl-CoA dehydrogenase NM domain-like"/>
    <property type="match status" value="1"/>
</dbReference>
<feature type="domain" description="Acyl-CoA dehydrogenase/oxidase N-terminal" evidence="9">
    <location>
        <begin position="95"/>
        <end position="192"/>
    </location>
</feature>
<feature type="domain" description="ACAD9/ACADV-like C-terminal" evidence="10">
    <location>
        <begin position="503"/>
        <end position="600"/>
    </location>
</feature>
<dbReference type="GO" id="GO:0005739">
    <property type="term" value="C:mitochondrion"/>
    <property type="evidence" value="ECO:0007669"/>
    <property type="project" value="UniProtKB-SubCell"/>
</dbReference>
<dbReference type="InterPro" id="IPR006091">
    <property type="entry name" value="Acyl-CoA_Oxase/DH_mid-dom"/>
</dbReference>
<evidence type="ECO:0000313" key="12">
    <source>
        <dbReference type="Proteomes" id="UP001175271"/>
    </source>
</evidence>
<dbReference type="Gene3D" id="2.40.110.10">
    <property type="entry name" value="Butyryl-CoA Dehydrogenase, subunit A, domain 2"/>
    <property type="match status" value="1"/>
</dbReference>
<dbReference type="Proteomes" id="UP001175271">
    <property type="component" value="Unassembled WGS sequence"/>
</dbReference>
<dbReference type="GO" id="GO:0003995">
    <property type="term" value="F:acyl-CoA dehydrogenase activity"/>
    <property type="evidence" value="ECO:0007669"/>
    <property type="project" value="TreeGrafter"/>
</dbReference>
<comment type="cofactor">
    <cofactor evidence="1">
        <name>FAD</name>
        <dbReference type="ChEBI" id="CHEBI:57692"/>
    </cofactor>
</comment>
<dbReference type="PANTHER" id="PTHR43884">
    <property type="entry name" value="ACYL-COA DEHYDROGENASE"/>
    <property type="match status" value="1"/>
</dbReference>
<sequence length="633" mass="69533">MYSLGRISSQTRSARFGSLISRNFSENAPAEVKTKERKMIARKTYDLIEKSGAAVEKWSLSRGLAMNKFEKDFIIYPEYSETDDVEMIKGYTDAFRKDLEKALEVCSQSENSLSDQIMACLLKHNVTSAFVSADYGGLGMTNKDLLQLYEVLGANWSVYATINATHVFSNILTIYGTDEQKSKYLPKIASGQCKPAICLSEDEMGSDLSAMKAEITGGNKSSQKLSGKKISVIDGDNADVYLVFAQRPNPGSKNRRLTCVLVDREELGDGAITVVQRKNTIGLKQCHVSSILFSNVPITAENVVGADNEVQEMALEVTSSNKMFFGSAVCAYMKGLLEHLSHHCNRTVQNGVTLSANAGVQKAITNLSMSVYVLETISYYLGGLLDEKLVVATDIENAIVHKFANRTLREALITLVEVMGSASADMQFSYNSLFGDVATLLSLGVAEMDLTDQIAMGTLSTWVKNNNTSRPRFSFSRIFASNDTSSTIKDPKLVHFIAEHAHPSLEIACRSLEHSISRLHAVIGKISMEQGKNTQTDFATLESLADVIGNNLGMLACIARASRSYSIGLRNADLELAWTTMYCSRTGVKSKTELECLSDHFGIVRYNPTLLNVGRAVLDMGGYCIESPIERNW</sequence>
<accession>A0AA39H330</accession>
<dbReference type="Pfam" id="PF21343">
    <property type="entry name" value="ACAD9-ACADV_C"/>
    <property type="match status" value="1"/>
</dbReference>
<keyword evidence="5" id="KW-0809">Transit peptide</keyword>
<evidence type="ECO:0000259" key="9">
    <source>
        <dbReference type="Pfam" id="PF02771"/>
    </source>
</evidence>
<evidence type="ECO:0000256" key="2">
    <source>
        <dbReference type="ARBA" id="ARBA00004173"/>
    </source>
</evidence>
<reference evidence="11" key="1">
    <citation type="submission" date="2023-06" db="EMBL/GenBank/DDBJ databases">
        <title>Genomic analysis of the entomopathogenic nematode Steinernema hermaphroditum.</title>
        <authorList>
            <person name="Schwarz E.M."/>
            <person name="Heppert J.K."/>
            <person name="Baniya A."/>
            <person name="Schwartz H.T."/>
            <person name="Tan C.-H."/>
            <person name="Antoshechkin I."/>
            <person name="Sternberg P.W."/>
            <person name="Goodrich-Blair H."/>
            <person name="Dillman A.R."/>
        </authorList>
    </citation>
    <scope>NUCLEOTIDE SEQUENCE</scope>
    <source>
        <strain evidence="11">PS9179</strain>
        <tissue evidence="11">Whole animal</tissue>
    </source>
</reference>
<dbReference type="Gene3D" id="1.20.140.10">
    <property type="entry name" value="Butyryl-CoA Dehydrogenase, subunit A, domain 3"/>
    <property type="match status" value="2"/>
</dbReference>
<evidence type="ECO:0000259" key="8">
    <source>
        <dbReference type="Pfam" id="PF02770"/>
    </source>
</evidence>
<dbReference type="InterPro" id="IPR009100">
    <property type="entry name" value="AcylCoA_DH/oxidase_NM_dom_sf"/>
</dbReference>
<dbReference type="Gene3D" id="1.10.540.10">
    <property type="entry name" value="Acyl-CoA dehydrogenase/oxidase, N-terminal domain"/>
    <property type="match status" value="1"/>
</dbReference>
<dbReference type="InterPro" id="IPR046373">
    <property type="entry name" value="Acyl-CoA_Oxase/DH_mid-dom_sf"/>
</dbReference>
<keyword evidence="12" id="KW-1185">Reference proteome</keyword>
<keyword evidence="6" id="KW-0560">Oxidoreductase</keyword>
<evidence type="ECO:0000313" key="11">
    <source>
        <dbReference type="EMBL" id="KAK0398316.1"/>
    </source>
</evidence>
<comment type="caution">
    <text evidence="11">The sequence shown here is derived from an EMBL/GenBank/DDBJ whole genome shotgun (WGS) entry which is preliminary data.</text>
</comment>
<keyword evidence="3" id="KW-0285">Flavoprotein</keyword>
<evidence type="ECO:0000256" key="5">
    <source>
        <dbReference type="ARBA" id="ARBA00022946"/>
    </source>
</evidence>
<gene>
    <name evidence="11" type="ORF">QR680_002531</name>
</gene>
<evidence type="ECO:0000256" key="1">
    <source>
        <dbReference type="ARBA" id="ARBA00001974"/>
    </source>
</evidence>
<dbReference type="GO" id="GO:0044281">
    <property type="term" value="P:small molecule metabolic process"/>
    <property type="evidence" value="ECO:0007669"/>
    <property type="project" value="UniProtKB-ARBA"/>
</dbReference>
<dbReference type="GO" id="GO:0050660">
    <property type="term" value="F:flavin adenine dinucleotide binding"/>
    <property type="evidence" value="ECO:0007669"/>
    <property type="project" value="InterPro"/>
</dbReference>
<evidence type="ECO:0000256" key="3">
    <source>
        <dbReference type="ARBA" id="ARBA00022630"/>
    </source>
</evidence>
<dbReference type="Pfam" id="PF02770">
    <property type="entry name" value="Acyl-CoA_dh_M"/>
    <property type="match status" value="1"/>
</dbReference>
<organism evidence="11 12">
    <name type="scientific">Steinernema hermaphroditum</name>
    <dbReference type="NCBI Taxonomy" id="289476"/>
    <lineage>
        <taxon>Eukaryota</taxon>
        <taxon>Metazoa</taxon>
        <taxon>Ecdysozoa</taxon>
        <taxon>Nematoda</taxon>
        <taxon>Chromadorea</taxon>
        <taxon>Rhabditida</taxon>
        <taxon>Tylenchina</taxon>
        <taxon>Panagrolaimomorpha</taxon>
        <taxon>Strongyloidoidea</taxon>
        <taxon>Steinernematidae</taxon>
        <taxon>Steinernema</taxon>
    </lineage>
</organism>
<evidence type="ECO:0008006" key="13">
    <source>
        <dbReference type="Google" id="ProtNLM"/>
    </source>
</evidence>
<dbReference type="PANTHER" id="PTHR43884:SF9">
    <property type="entry name" value="COMPLEX I ASSEMBLY FACTOR ACAD9, MITOCHONDRIAL"/>
    <property type="match status" value="1"/>
</dbReference>
<evidence type="ECO:0000259" key="10">
    <source>
        <dbReference type="Pfam" id="PF21343"/>
    </source>
</evidence>
<dbReference type="InterPro" id="IPR036250">
    <property type="entry name" value="AcylCo_DH-like_C"/>
</dbReference>
<keyword evidence="4" id="KW-0274">FAD</keyword>
<comment type="subcellular location">
    <subcellularLocation>
        <location evidence="2">Mitochondrion</location>
    </subcellularLocation>
</comment>
<proteinExistence type="predicted"/>
<feature type="domain" description="Acyl-CoA oxidase/dehydrogenase middle" evidence="8">
    <location>
        <begin position="196"/>
        <end position="296"/>
    </location>
</feature>
<dbReference type="SUPFAM" id="SSF47203">
    <property type="entry name" value="Acyl-CoA dehydrogenase C-terminal domain-like"/>
    <property type="match status" value="1"/>
</dbReference>
<dbReference type="InterPro" id="IPR049448">
    <property type="entry name" value="ACAD9/ACADV-like_C"/>
</dbReference>
<name>A0AA39H330_9BILA</name>
<dbReference type="InterPro" id="IPR037069">
    <property type="entry name" value="AcylCoA_DH/ox_N_sf"/>
</dbReference>
<dbReference type="EMBL" id="JAUCMV010000005">
    <property type="protein sequence ID" value="KAK0398316.1"/>
    <property type="molecule type" value="Genomic_DNA"/>
</dbReference>
<evidence type="ECO:0000256" key="6">
    <source>
        <dbReference type="ARBA" id="ARBA00023002"/>
    </source>
</evidence>
<dbReference type="AlphaFoldDB" id="A0AA39H330"/>
<keyword evidence="7" id="KW-0496">Mitochondrion</keyword>
<protein>
    <recommendedName>
        <fullName evidence="13">Acyl-CoA dehydrogenase/oxidase N-terminal domain-containing protein</fullName>
    </recommendedName>
</protein>